<dbReference type="InterPro" id="IPR036188">
    <property type="entry name" value="FAD/NAD-bd_sf"/>
</dbReference>
<dbReference type="AlphaFoldDB" id="A0A9P3LGI4"/>
<proteinExistence type="inferred from homology"/>
<dbReference type="PANTHER" id="PTHR42877:SF7">
    <property type="entry name" value="FLAVIN-BINDING MONOOXYGENASE-RELATED"/>
    <property type="match status" value="1"/>
</dbReference>
<dbReference type="InterPro" id="IPR051209">
    <property type="entry name" value="FAD-bind_Monooxygenase_sf"/>
</dbReference>
<dbReference type="InterPro" id="IPR020946">
    <property type="entry name" value="Flavin_mOase-like"/>
</dbReference>
<evidence type="ECO:0000256" key="2">
    <source>
        <dbReference type="ARBA" id="ARBA00022630"/>
    </source>
</evidence>
<keyword evidence="5" id="KW-0503">Monooxygenase</keyword>
<keyword evidence="2" id="KW-0285">Flavoprotein</keyword>
<protein>
    <submittedName>
        <fullName evidence="5">Flavin-binding monooxygenase</fullName>
    </submittedName>
</protein>
<dbReference type="Pfam" id="PF00743">
    <property type="entry name" value="FMO-like"/>
    <property type="match status" value="1"/>
</dbReference>
<keyword evidence="6" id="KW-1185">Reference proteome</keyword>
<keyword evidence="3" id="KW-0274">FAD</keyword>
<dbReference type="GO" id="GO:0004499">
    <property type="term" value="F:N,N-dimethylaniline monooxygenase activity"/>
    <property type="evidence" value="ECO:0007669"/>
    <property type="project" value="InterPro"/>
</dbReference>
<evidence type="ECO:0000313" key="5">
    <source>
        <dbReference type="EMBL" id="GJE94360.1"/>
    </source>
</evidence>
<evidence type="ECO:0000313" key="6">
    <source>
        <dbReference type="Proteomes" id="UP000703269"/>
    </source>
</evidence>
<comment type="similarity">
    <text evidence="1">Belongs to the FAD-binding monooxygenase family.</text>
</comment>
<evidence type="ECO:0000256" key="3">
    <source>
        <dbReference type="ARBA" id="ARBA00022827"/>
    </source>
</evidence>
<comment type="caution">
    <text evidence="5">The sequence shown here is derived from an EMBL/GenBank/DDBJ whole genome shotgun (WGS) entry which is preliminary data.</text>
</comment>
<dbReference type="GO" id="GO:0050661">
    <property type="term" value="F:NADP binding"/>
    <property type="evidence" value="ECO:0007669"/>
    <property type="project" value="InterPro"/>
</dbReference>
<name>A0A9P3LGI4_9APHY</name>
<reference evidence="5 6" key="1">
    <citation type="submission" date="2021-08" db="EMBL/GenBank/DDBJ databases">
        <title>Draft Genome Sequence of Phanerochaete sordida strain YK-624.</title>
        <authorList>
            <person name="Mori T."/>
            <person name="Dohra H."/>
            <person name="Suzuki T."/>
            <person name="Kawagishi H."/>
            <person name="Hirai H."/>
        </authorList>
    </citation>
    <scope>NUCLEOTIDE SEQUENCE [LARGE SCALE GENOMIC DNA]</scope>
    <source>
        <strain evidence="5 6">YK-624</strain>
    </source>
</reference>
<dbReference type="Gene3D" id="3.50.50.60">
    <property type="entry name" value="FAD/NAD(P)-binding domain"/>
    <property type="match status" value="2"/>
</dbReference>
<evidence type="ECO:0000256" key="4">
    <source>
        <dbReference type="ARBA" id="ARBA00023002"/>
    </source>
</evidence>
<dbReference type="SUPFAM" id="SSF51905">
    <property type="entry name" value="FAD/NAD(P)-binding domain"/>
    <property type="match status" value="3"/>
</dbReference>
<accession>A0A9P3LGI4</accession>
<keyword evidence="4" id="KW-0560">Oxidoreductase</keyword>
<dbReference type="PANTHER" id="PTHR42877">
    <property type="entry name" value="L-ORNITHINE N(5)-MONOOXYGENASE-RELATED"/>
    <property type="match status" value="1"/>
</dbReference>
<dbReference type="OrthoDB" id="2779656at2759"/>
<dbReference type="GO" id="GO:0050660">
    <property type="term" value="F:flavin adenine dinucleotide binding"/>
    <property type="evidence" value="ECO:0007669"/>
    <property type="project" value="InterPro"/>
</dbReference>
<gene>
    <name evidence="5" type="ORF">PsYK624_105290</name>
</gene>
<sequence>MSEDDVAKSYRGASTFKLSDEPIDHARPLRVIIIGAGFSGIALLFKFLQSLQNVEIVIYEKNEDVGGTWLESRYPGIACDVPALCYQFSFALHTGWSSYYPPGQETLQYLRDVSARIGLPKYTQFKHKVVNAAWSETKGKWDVTVERTDDGSRFQDSAHLVISAIGILNRWSLPDIPGINDFRGTVAHTANWTLGPMDSSWANRRVAVIGSGSTATQVVPAIQPHVKHLDNFVRGQAWIANVALPLLKQYPDGSSGNHVFSEAELRAFRENPEEFYELMRLSEDFLNGAHSMTIVGSPMQQRVRERLAQRMRDELKARPEIADALIPDYPVVCRRLTPGTGYLKALQATNFIKSGIARITPEGIETHDGQRRQYDVIVCATGYDASFIPRFPVVGRNGVTLRECWQEYPRTYMGLCQDQHPNWFQMVGPNTAMALGSLIPVVEAQADYVVKVIQKMQRQRIKAMTVRKEAVDDFQRYLDSYFPRTVFARKCRSWYKRGDVDGKVVALWPGSSLNELRALEQPRWEDYEYTFVDDNAEQNRLYWLGNGSTQIEDEGKRGTRAWYLPRKPQLLAKL</sequence>
<dbReference type="Proteomes" id="UP000703269">
    <property type="component" value="Unassembled WGS sequence"/>
</dbReference>
<dbReference type="InterPro" id="IPR000960">
    <property type="entry name" value="Flavin_mOase"/>
</dbReference>
<organism evidence="5 6">
    <name type="scientific">Phanerochaete sordida</name>
    <dbReference type="NCBI Taxonomy" id="48140"/>
    <lineage>
        <taxon>Eukaryota</taxon>
        <taxon>Fungi</taxon>
        <taxon>Dikarya</taxon>
        <taxon>Basidiomycota</taxon>
        <taxon>Agaricomycotina</taxon>
        <taxon>Agaricomycetes</taxon>
        <taxon>Polyporales</taxon>
        <taxon>Phanerochaetaceae</taxon>
        <taxon>Phanerochaete</taxon>
    </lineage>
</organism>
<evidence type="ECO:0000256" key="1">
    <source>
        <dbReference type="ARBA" id="ARBA00010139"/>
    </source>
</evidence>
<dbReference type="EMBL" id="BPQB01000039">
    <property type="protein sequence ID" value="GJE94360.1"/>
    <property type="molecule type" value="Genomic_DNA"/>
</dbReference>
<dbReference type="PRINTS" id="PR00370">
    <property type="entry name" value="FMOXYGENASE"/>
</dbReference>